<gene>
    <name evidence="2" type="ORF">XD72_2294</name>
    <name evidence="3" type="ORF">XE07_2197</name>
</gene>
<evidence type="ECO:0000313" key="5">
    <source>
        <dbReference type="Proteomes" id="UP000057043"/>
    </source>
</evidence>
<evidence type="ECO:0000313" key="4">
    <source>
        <dbReference type="Proteomes" id="UP000053961"/>
    </source>
</evidence>
<dbReference type="InterPro" id="IPR007212">
    <property type="entry name" value="Zf-like"/>
</dbReference>
<dbReference type="EMBL" id="LGFT01000086">
    <property type="protein sequence ID" value="KUK43328.1"/>
    <property type="molecule type" value="Genomic_DNA"/>
</dbReference>
<accession>A0A101IFL1</accession>
<organism evidence="3 4">
    <name type="scientific">Methanothrix harundinacea</name>
    <dbReference type="NCBI Taxonomy" id="301375"/>
    <lineage>
        <taxon>Archaea</taxon>
        <taxon>Methanobacteriati</taxon>
        <taxon>Methanobacteriota</taxon>
        <taxon>Stenosarchaea group</taxon>
        <taxon>Methanomicrobia</taxon>
        <taxon>Methanotrichales</taxon>
        <taxon>Methanotrichaceae</taxon>
        <taxon>Methanothrix</taxon>
    </lineage>
</organism>
<evidence type="ECO:0000313" key="2">
    <source>
        <dbReference type="EMBL" id="KUK43328.1"/>
    </source>
</evidence>
<keyword evidence="3" id="KW-0032">Aminotransferase</keyword>
<dbReference type="EMBL" id="LGHB01000055">
    <property type="protein sequence ID" value="KUK94291.1"/>
    <property type="molecule type" value="Genomic_DNA"/>
</dbReference>
<reference evidence="4 5" key="2">
    <citation type="journal article" date="2015" name="MBio">
        <title>Genome-Resolved Metagenomic Analysis Reveals Roles for Candidate Phyla and Other Microbial Community Members in Biogeochemical Transformations in Oil Reservoirs.</title>
        <authorList>
            <person name="Hu P."/>
            <person name="Tom L."/>
            <person name="Singh A."/>
            <person name="Thomas B.C."/>
            <person name="Baker B.J."/>
            <person name="Piceno Y.M."/>
            <person name="Andersen G.L."/>
            <person name="Banfield J.F."/>
        </authorList>
    </citation>
    <scope>NUCLEOTIDE SEQUENCE [LARGE SCALE GENOMIC DNA]</scope>
    <source>
        <strain evidence="2">57_489</strain>
    </source>
</reference>
<reference evidence="3" key="1">
    <citation type="journal article" date="2015" name="MBio">
        <title>Genome-resolved metagenomic analysis reveals roles for candidate phyla and other microbial community members in biogeochemical transformations in oil reservoirs.</title>
        <authorList>
            <person name="Hu P."/>
            <person name="Tom L."/>
            <person name="Singh A."/>
            <person name="Thomas B.C."/>
            <person name="Baker B.J."/>
            <person name="Piceno Y.M."/>
            <person name="Andersen G.L."/>
            <person name="Banfield J.F."/>
        </authorList>
    </citation>
    <scope>NUCLEOTIDE SEQUENCE [LARGE SCALE GENOMIC DNA]</scope>
    <source>
        <strain evidence="3">56_747</strain>
    </source>
</reference>
<sequence>MERVSCDRYPCHFPDQDCTFCFCPFYPCNDERTGGRMVDGEWSCEGCALIHKPEVAERVMDGLIRGDGLEEIWKEVEKKVITCCTSRDPDEREG</sequence>
<evidence type="ECO:0000259" key="1">
    <source>
        <dbReference type="Pfam" id="PF04071"/>
    </source>
</evidence>
<proteinExistence type="predicted"/>
<comment type="caution">
    <text evidence="3">The sequence shown here is derived from an EMBL/GenBank/DDBJ whole genome shotgun (WGS) entry which is preliminary data.</text>
</comment>
<name>A0A101IFL1_9EURY</name>
<dbReference type="Proteomes" id="UP000057043">
    <property type="component" value="Unassembled WGS sequence"/>
</dbReference>
<dbReference type="Pfam" id="PF04071">
    <property type="entry name" value="zf-like"/>
    <property type="match status" value="1"/>
</dbReference>
<evidence type="ECO:0000313" key="3">
    <source>
        <dbReference type="EMBL" id="KUK94291.1"/>
    </source>
</evidence>
<dbReference type="Proteomes" id="UP000053961">
    <property type="component" value="Unassembled WGS sequence"/>
</dbReference>
<dbReference type="PATRIC" id="fig|301375.6.peg.491"/>
<protein>
    <submittedName>
        <fullName evidence="3">Aminotransferase class I and II</fullName>
    </submittedName>
</protein>
<dbReference type="AlphaFoldDB" id="A0A101IFL1"/>
<keyword evidence="3" id="KW-0808">Transferase</keyword>
<feature type="domain" description="Cysteine-rich small" evidence="1">
    <location>
        <begin position="3"/>
        <end position="61"/>
    </location>
</feature>
<dbReference type="GO" id="GO:0008483">
    <property type="term" value="F:transaminase activity"/>
    <property type="evidence" value="ECO:0007669"/>
    <property type="project" value="UniProtKB-KW"/>
</dbReference>